<dbReference type="Proteomes" id="UP001230649">
    <property type="component" value="Unassembled WGS sequence"/>
</dbReference>
<proteinExistence type="predicted"/>
<accession>A0ACC2WY77</accession>
<organism evidence="1 2">
    <name type="scientific">Naganishia adeliensis</name>
    <dbReference type="NCBI Taxonomy" id="92952"/>
    <lineage>
        <taxon>Eukaryota</taxon>
        <taxon>Fungi</taxon>
        <taxon>Dikarya</taxon>
        <taxon>Basidiomycota</taxon>
        <taxon>Agaricomycotina</taxon>
        <taxon>Tremellomycetes</taxon>
        <taxon>Filobasidiales</taxon>
        <taxon>Filobasidiaceae</taxon>
        <taxon>Naganishia</taxon>
    </lineage>
</organism>
<gene>
    <name evidence="1" type="ORF">QFC20_000793</name>
</gene>
<protein>
    <submittedName>
        <fullName evidence="1">Uncharacterized protein</fullName>
    </submittedName>
</protein>
<name>A0ACC2WY77_9TREE</name>
<dbReference type="EMBL" id="JASBWS010000004">
    <property type="protein sequence ID" value="KAJ9116116.1"/>
    <property type="molecule type" value="Genomic_DNA"/>
</dbReference>
<evidence type="ECO:0000313" key="1">
    <source>
        <dbReference type="EMBL" id="KAJ9116116.1"/>
    </source>
</evidence>
<keyword evidence="2" id="KW-1185">Reference proteome</keyword>
<comment type="caution">
    <text evidence="1">The sequence shown here is derived from an EMBL/GenBank/DDBJ whole genome shotgun (WGS) entry which is preliminary data.</text>
</comment>
<sequence>MECPNCHGTTRLFYKCMQCRHVYKDPNAEEGPQKEVQRRQRDERVRNANNPGGKTDERPKKVTRPAPEIGATAERTAVANHVVVKEDNSDDEY</sequence>
<reference evidence="1" key="1">
    <citation type="submission" date="2023-04" db="EMBL/GenBank/DDBJ databases">
        <title>Draft Genome sequencing of Naganishia species isolated from polar environments using Oxford Nanopore Technology.</title>
        <authorList>
            <person name="Leo P."/>
            <person name="Venkateswaran K."/>
        </authorList>
    </citation>
    <scope>NUCLEOTIDE SEQUENCE</scope>
    <source>
        <strain evidence="1">MNA-CCFEE 5262</strain>
    </source>
</reference>
<evidence type="ECO:0000313" key="2">
    <source>
        <dbReference type="Proteomes" id="UP001230649"/>
    </source>
</evidence>